<organism evidence="3 4">
    <name type="scientific">Virgisporangium aurantiacum</name>
    <dbReference type="NCBI Taxonomy" id="175570"/>
    <lineage>
        <taxon>Bacteria</taxon>
        <taxon>Bacillati</taxon>
        <taxon>Actinomycetota</taxon>
        <taxon>Actinomycetes</taxon>
        <taxon>Micromonosporales</taxon>
        <taxon>Micromonosporaceae</taxon>
        <taxon>Virgisporangium</taxon>
    </lineage>
</organism>
<feature type="compositionally biased region" description="Polar residues" evidence="1">
    <location>
        <begin position="63"/>
        <end position="76"/>
    </location>
</feature>
<accession>A0A8J3ZD86</accession>
<keyword evidence="4" id="KW-1185">Reference proteome</keyword>
<reference evidence="3" key="1">
    <citation type="submission" date="2021-01" db="EMBL/GenBank/DDBJ databases">
        <title>Whole genome shotgun sequence of Virgisporangium aurantiacum NBRC 16421.</title>
        <authorList>
            <person name="Komaki H."/>
            <person name="Tamura T."/>
        </authorList>
    </citation>
    <scope>NUCLEOTIDE SEQUENCE</scope>
    <source>
        <strain evidence="3">NBRC 16421</strain>
    </source>
</reference>
<keyword evidence="2" id="KW-0472">Membrane</keyword>
<protein>
    <submittedName>
        <fullName evidence="3">Uncharacterized protein</fullName>
    </submittedName>
</protein>
<proteinExistence type="predicted"/>
<keyword evidence="2" id="KW-0812">Transmembrane</keyword>
<dbReference type="EMBL" id="BOPG01000071">
    <property type="protein sequence ID" value="GIJ61844.1"/>
    <property type="molecule type" value="Genomic_DNA"/>
</dbReference>
<name>A0A8J3ZD86_9ACTN</name>
<dbReference type="AlphaFoldDB" id="A0A8J3ZD86"/>
<feature type="transmembrane region" description="Helical" evidence="2">
    <location>
        <begin position="40"/>
        <end position="61"/>
    </location>
</feature>
<evidence type="ECO:0000313" key="4">
    <source>
        <dbReference type="Proteomes" id="UP000612585"/>
    </source>
</evidence>
<evidence type="ECO:0000256" key="1">
    <source>
        <dbReference type="SAM" id="MobiDB-lite"/>
    </source>
</evidence>
<comment type="caution">
    <text evidence="3">The sequence shown here is derived from an EMBL/GenBank/DDBJ whole genome shotgun (WGS) entry which is preliminary data.</text>
</comment>
<dbReference type="RefSeq" id="WP_204007065.1">
    <property type="nucleotide sequence ID" value="NZ_BOPG01000071.1"/>
</dbReference>
<evidence type="ECO:0000256" key="2">
    <source>
        <dbReference type="SAM" id="Phobius"/>
    </source>
</evidence>
<dbReference type="Proteomes" id="UP000612585">
    <property type="component" value="Unassembled WGS sequence"/>
</dbReference>
<sequence>MSLDDTLRDLMDERSRGRAVPAGHLDQIRHRLVRRRNRRVGAAAAGTVLALAALTGTAITWPRSATTDEPPTTVGESATPPTSAPPLTLPAHNRGQSLVLQKLEPLSPGHGEFTLLFTPRQWNFSISMDCATTPVPTEYQIEILINGSRLPYGVATCNQESGRSALPDRPATDDEQRRWWQHVHNMIQADTPVRLNEPMTITVRVGTPEARYEPRVGGEILRSGPFTARSGQAVVGIYQPG</sequence>
<feature type="region of interest" description="Disordered" evidence="1">
    <location>
        <begin position="61"/>
        <end position="91"/>
    </location>
</feature>
<gene>
    <name evidence="3" type="ORF">Vau01_093600</name>
</gene>
<evidence type="ECO:0000313" key="3">
    <source>
        <dbReference type="EMBL" id="GIJ61844.1"/>
    </source>
</evidence>
<keyword evidence="2" id="KW-1133">Transmembrane helix</keyword>